<dbReference type="GO" id="GO:0009450">
    <property type="term" value="P:gamma-aminobutyric acid catabolic process"/>
    <property type="evidence" value="ECO:0007669"/>
    <property type="project" value="TreeGrafter"/>
</dbReference>
<dbReference type="Proteomes" id="UP000516320">
    <property type="component" value="Chromosome"/>
</dbReference>
<evidence type="ECO:0000259" key="5">
    <source>
        <dbReference type="Pfam" id="PF00171"/>
    </source>
</evidence>
<dbReference type="RefSeq" id="WP_187974725.1">
    <property type="nucleotide sequence ID" value="NZ_CP046884.1"/>
</dbReference>
<dbReference type="Gene3D" id="3.40.605.10">
    <property type="entry name" value="Aldehyde Dehydrogenase, Chain A, domain 1"/>
    <property type="match status" value="1"/>
</dbReference>
<dbReference type="EMBL" id="CP046884">
    <property type="protein sequence ID" value="QNQ89270.1"/>
    <property type="molecule type" value="Genomic_DNA"/>
</dbReference>
<dbReference type="PANTHER" id="PTHR43353:SF5">
    <property type="entry name" value="SUCCINATE-SEMIALDEHYDE DEHYDROGENASE, MITOCHONDRIAL"/>
    <property type="match status" value="1"/>
</dbReference>
<evidence type="ECO:0000256" key="1">
    <source>
        <dbReference type="ARBA" id="ARBA00009986"/>
    </source>
</evidence>
<evidence type="ECO:0000256" key="4">
    <source>
        <dbReference type="RuleBase" id="RU003345"/>
    </source>
</evidence>
<evidence type="ECO:0000256" key="3">
    <source>
        <dbReference type="PROSITE-ProRule" id="PRU10007"/>
    </source>
</evidence>
<gene>
    <name evidence="6" type="ORF">GP475_00455</name>
</gene>
<dbReference type="KEGG" id="cpoy:GP475_00455"/>
<name>A0A7H0SL45_9CORY</name>
<accession>A0A7H0SL45</accession>
<sequence>MSATFPVLNPATEEIIEHVPNATSQEWNQALDAVVAAGSQWAALNARQRSNVLLALSEALETQVEEYAELIHREMAKPLAEARAEALSAVDTLRWYSEEAVRLPGRYAEAPNGGAHFIITRRPIGPVLAITPWNFPLSLGVRKIAPALAAGCPVLIKPAQETPLTMIRFGELLREVCGDQGLELCPVTVVSTTHDAELSQELMNDPRLAKVSFTGSTNVGKILVKQSGERLLRTSMELGGNAPLVIHQDADLDKAVQGAFLLKTRNGGQVCVAANRILVHEAIAEAFTEKLVDLMSAAPACALITEAQRNRVADLVNQAVAAGAELHCGGNIPEGPGYFYPTTVLSDVPETSSILHEEIFGPVAVIQTFSTLDEGVAMANDSEFGLAAYGYSENLRNAQFLADNLNAGMIAINGAVVFDNATPFGGIKQSGFGREGGFEGIEEYLNTRLARWQQ</sequence>
<dbReference type="Gene3D" id="3.40.309.10">
    <property type="entry name" value="Aldehyde Dehydrogenase, Chain A, domain 2"/>
    <property type="match status" value="1"/>
</dbReference>
<evidence type="ECO:0000313" key="7">
    <source>
        <dbReference type="Proteomes" id="UP000516320"/>
    </source>
</evidence>
<dbReference type="SUPFAM" id="SSF53720">
    <property type="entry name" value="ALDH-like"/>
    <property type="match status" value="1"/>
</dbReference>
<dbReference type="PANTHER" id="PTHR43353">
    <property type="entry name" value="SUCCINATE-SEMIALDEHYDE DEHYDROGENASE, MITOCHONDRIAL"/>
    <property type="match status" value="1"/>
</dbReference>
<dbReference type="FunFam" id="3.40.605.10:FF:000063">
    <property type="entry name" value="Succinate-semialdehyde dehydrogenase, mitochondrial"/>
    <property type="match status" value="1"/>
</dbReference>
<feature type="active site" evidence="3">
    <location>
        <position position="237"/>
    </location>
</feature>
<keyword evidence="2 4" id="KW-0560">Oxidoreductase</keyword>
<feature type="domain" description="Aldehyde dehydrogenase" evidence="5">
    <location>
        <begin position="3"/>
        <end position="448"/>
    </location>
</feature>
<protein>
    <submittedName>
        <fullName evidence="6">Aldehyde dehydrogenase family protein</fullName>
    </submittedName>
</protein>
<proteinExistence type="inferred from homology"/>
<dbReference type="FunFam" id="3.40.605.10:FF:000026">
    <property type="entry name" value="Aldehyde dehydrogenase, putative"/>
    <property type="match status" value="1"/>
</dbReference>
<reference evidence="6 7" key="1">
    <citation type="submission" date="2019-12" db="EMBL/GenBank/DDBJ databases">
        <title>Corynebacterium sp. nov., isolated from feces of the Anser Albifrons in China.</title>
        <authorList>
            <person name="Liu Q."/>
        </authorList>
    </citation>
    <scope>NUCLEOTIDE SEQUENCE [LARGE SCALE GENOMIC DNA]</scope>
    <source>
        <strain evidence="6 7">4H37-19</strain>
    </source>
</reference>
<comment type="similarity">
    <text evidence="1 4">Belongs to the aldehyde dehydrogenase family.</text>
</comment>
<dbReference type="AlphaFoldDB" id="A0A7H0SL45"/>
<dbReference type="InterPro" id="IPR016163">
    <property type="entry name" value="Ald_DH_C"/>
</dbReference>
<dbReference type="Pfam" id="PF00171">
    <property type="entry name" value="Aldedh"/>
    <property type="match status" value="1"/>
</dbReference>
<evidence type="ECO:0000256" key="2">
    <source>
        <dbReference type="ARBA" id="ARBA00023002"/>
    </source>
</evidence>
<dbReference type="GO" id="GO:0004777">
    <property type="term" value="F:succinate-semialdehyde dehydrogenase (NAD+) activity"/>
    <property type="evidence" value="ECO:0007669"/>
    <property type="project" value="TreeGrafter"/>
</dbReference>
<dbReference type="InterPro" id="IPR029510">
    <property type="entry name" value="Ald_DH_CS_GLU"/>
</dbReference>
<dbReference type="InterPro" id="IPR050740">
    <property type="entry name" value="Aldehyde_DH_Superfamily"/>
</dbReference>
<dbReference type="InterPro" id="IPR016161">
    <property type="entry name" value="Ald_DH/histidinol_DH"/>
</dbReference>
<evidence type="ECO:0000313" key="6">
    <source>
        <dbReference type="EMBL" id="QNQ89270.1"/>
    </source>
</evidence>
<organism evidence="6 7">
    <name type="scientific">Corynebacterium poyangense</name>
    <dbReference type="NCBI Taxonomy" id="2684405"/>
    <lineage>
        <taxon>Bacteria</taxon>
        <taxon>Bacillati</taxon>
        <taxon>Actinomycetota</taxon>
        <taxon>Actinomycetes</taxon>
        <taxon>Mycobacteriales</taxon>
        <taxon>Corynebacteriaceae</taxon>
        <taxon>Corynebacterium</taxon>
    </lineage>
</organism>
<dbReference type="InterPro" id="IPR016162">
    <property type="entry name" value="Ald_DH_N"/>
</dbReference>
<dbReference type="InterPro" id="IPR015590">
    <property type="entry name" value="Aldehyde_DH_dom"/>
</dbReference>
<dbReference type="PROSITE" id="PS00687">
    <property type="entry name" value="ALDEHYDE_DEHYDR_GLU"/>
    <property type="match status" value="1"/>
</dbReference>
<keyword evidence="7" id="KW-1185">Reference proteome</keyword>